<keyword evidence="2" id="KW-0732">Signal</keyword>
<feature type="region of interest" description="Disordered" evidence="1">
    <location>
        <begin position="53"/>
        <end position="97"/>
    </location>
</feature>
<keyword evidence="5" id="KW-1185">Reference proteome</keyword>
<name>A0A5B0P9Y0_PUCGR</name>
<protein>
    <submittedName>
        <fullName evidence="3">Uncharacterized protein</fullName>
    </submittedName>
</protein>
<proteinExistence type="predicted"/>
<evidence type="ECO:0000313" key="4">
    <source>
        <dbReference type="EMBL" id="KAA1117161.1"/>
    </source>
</evidence>
<evidence type="ECO:0000256" key="2">
    <source>
        <dbReference type="SAM" id="SignalP"/>
    </source>
</evidence>
<organism evidence="3 5">
    <name type="scientific">Puccinia graminis f. sp. tritici</name>
    <dbReference type="NCBI Taxonomy" id="56615"/>
    <lineage>
        <taxon>Eukaryota</taxon>
        <taxon>Fungi</taxon>
        <taxon>Dikarya</taxon>
        <taxon>Basidiomycota</taxon>
        <taxon>Pucciniomycotina</taxon>
        <taxon>Pucciniomycetes</taxon>
        <taxon>Pucciniales</taxon>
        <taxon>Pucciniaceae</taxon>
        <taxon>Puccinia</taxon>
    </lineage>
</organism>
<dbReference type="EMBL" id="VSWC01000066">
    <property type="protein sequence ID" value="KAA1097883.1"/>
    <property type="molecule type" value="Genomic_DNA"/>
</dbReference>
<dbReference type="Proteomes" id="UP000325313">
    <property type="component" value="Unassembled WGS sequence"/>
</dbReference>
<evidence type="ECO:0000256" key="1">
    <source>
        <dbReference type="SAM" id="MobiDB-lite"/>
    </source>
</evidence>
<feature type="chain" id="PRO_5036366377" evidence="2">
    <location>
        <begin position="21"/>
        <end position="578"/>
    </location>
</feature>
<comment type="caution">
    <text evidence="3">The sequence shown here is derived from an EMBL/GenBank/DDBJ whole genome shotgun (WGS) entry which is preliminary data.</text>
</comment>
<dbReference type="EMBL" id="VDEP01000270">
    <property type="protein sequence ID" value="KAA1117161.1"/>
    <property type="molecule type" value="Genomic_DNA"/>
</dbReference>
<dbReference type="OrthoDB" id="10295188at2759"/>
<dbReference type="Proteomes" id="UP000324748">
    <property type="component" value="Unassembled WGS sequence"/>
</dbReference>
<dbReference type="AlphaFoldDB" id="A0A5B0P9Y0"/>
<reference evidence="5 6" key="1">
    <citation type="submission" date="2019-05" db="EMBL/GenBank/DDBJ databases">
        <title>Emergence of the Ug99 lineage of the wheat stem rust pathogen through somatic hybridization.</title>
        <authorList>
            <person name="Li F."/>
            <person name="Upadhyaya N.M."/>
            <person name="Sperschneider J."/>
            <person name="Matny O."/>
            <person name="Nguyen-Phuc H."/>
            <person name="Mago R."/>
            <person name="Raley C."/>
            <person name="Miller M.E."/>
            <person name="Silverstein K.A.T."/>
            <person name="Henningsen E."/>
            <person name="Hirsch C.D."/>
            <person name="Visser B."/>
            <person name="Pretorius Z.A."/>
            <person name="Steffenson B.J."/>
            <person name="Schwessinger B."/>
            <person name="Dodds P.N."/>
            <person name="Figueroa M."/>
        </authorList>
    </citation>
    <scope>NUCLEOTIDE SEQUENCE [LARGE SCALE GENOMIC DNA]</scope>
    <source>
        <strain evidence="3">21-0</strain>
        <strain evidence="4 6">Ug99</strain>
    </source>
</reference>
<feature type="signal peptide" evidence="2">
    <location>
        <begin position="1"/>
        <end position="20"/>
    </location>
</feature>
<evidence type="ECO:0000313" key="5">
    <source>
        <dbReference type="Proteomes" id="UP000324748"/>
    </source>
</evidence>
<evidence type="ECO:0000313" key="3">
    <source>
        <dbReference type="EMBL" id="KAA1097883.1"/>
    </source>
</evidence>
<sequence>MVLLPKRLCLCVVLNQIIRAARLVTEEAHAAQDSRIAIPSSVDLGESSSVIATSKPIRPGAQQKLTGKDYGSIPDGLPERKAERKRMEKERAESDKQIQLLDPKLDEESITIKSELEQLHYILRTPTTDRVYWLKGLDTPVNFLLPKSTPERRAAKIFKILKKLIALDRLDSLLKSQTKNISADPPHIPHGQHLPTTYSASLVPSQDGSLVLPIGQGIPLGKLPIHSGTRRILHGDVLSLIKDKIIDESILTWNSLQKKLINFSKESPDDTTVDFQLDFLKSLFQLGDQIVSYRLLPSEFINSIEIFKPKTLPQMLKFHIDLMFLKHGPNFFAAQDSLVPQLEFLTNGLAVKHFHRSIKALSAEDQEHVVYLALSTTLYHIVECFPDSQLTRSFETIAEGFRNPEFLEQARSLTLALLDGPEIQHQYTGNYVLLVELMDTLISCFRFRIPTTTLVQSRIEFQMIYYIFEFIDEYYNPILVRFLGIWGSYQLFVKQLKFMRSYLKCFRNRDQYPSYMYKNLDMSFVTVFDAQLQPWIQERLVGAFNNKNWLKIRGTVPQKKFNTWMSQVKSKHKYSLFA</sequence>
<accession>A0A5B0P9Y0</accession>
<gene>
    <name evidence="3" type="ORF">PGT21_022682</name>
    <name evidence="4" type="ORF">PGTUg99_036567</name>
</gene>
<evidence type="ECO:0000313" key="6">
    <source>
        <dbReference type="Proteomes" id="UP000325313"/>
    </source>
</evidence>
<feature type="compositionally biased region" description="Basic and acidic residues" evidence="1">
    <location>
        <begin position="77"/>
        <end position="96"/>
    </location>
</feature>